<feature type="transmembrane region" description="Helical" evidence="1">
    <location>
        <begin position="89"/>
        <end position="110"/>
    </location>
</feature>
<sequence>MSSTDDLPSSLNLSEHLSAYKYFMVCSLTVAAWDSLVLSPRTWRLLKSEGWPVLKILFHFMRLLMPIEFTIVGVAFFDTSFSQSQCRRFYLFEPICTAVLLAAASITHAIRVHGVYDKNRTVLFGVGALVAVQIVVTGICCAFYQSVPLEDGQGCIAGPKHNWVGVYWLSATLVYTCSFALALSRSFASLKVKKITLWKLMLRDGLSLYGTIWGVNMVNMLFWFIVKPTDDADPIKTIVTSMAAIVTTSMTMRIILSVRGPLTQGGSFALSGTTTSVTSRTTHVISTRSGVPANISAAPAPQHMYTLDDMRSKPEGEWRDVDSKPIDPDVEAEMYAPHDVPTMGVRVTIDRDTRYDTNWK</sequence>
<keyword evidence="1" id="KW-0812">Transmembrane</keyword>
<dbReference type="AlphaFoldDB" id="A0A0D7A713"/>
<reference evidence="3 4" key="1">
    <citation type="journal article" date="2015" name="Fungal Genet. Biol.">
        <title>Evolution of novel wood decay mechanisms in Agaricales revealed by the genome sequences of Fistulina hepatica and Cylindrobasidium torrendii.</title>
        <authorList>
            <person name="Floudas D."/>
            <person name="Held B.W."/>
            <person name="Riley R."/>
            <person name="Nagy L.G."/>
            <person name="Koehler G."/>
            <person name="Ransdell A.S."/>
            <person name="Younus H."/>
            <person name="Chow J."/>
            <person name="Chiniquy J."/>
            <person name="Lipzen A."/>
            <person name="Tritt A."/>
            <person name="Sun H."/>
            <person name="Haridas S."/>
            <person name="LaButti K."/>
            <person name="Ohm R.A."/>
            <person name="Kues U."/>
            <person name="Blanchette R.A."/>
            <person name="Grigoriev I.V."/>
            <person name="Minto R.E."/>
            <person name="Hibbett D.S."/>
        </authorList>
    </citation>
    <scope>NUCLEOTIDE SEQUENCE [LARGE SCALE GENOMIC DNA]</scope>
    <source>
        <strain evidence="3 4">ATCC 64428</strain>
    </source>
</reference>
<organism evidence="3 4">
    <name type="scientific">Fistulina hepatica ATCC 64428</name>
    <dbReference type="NCBI Taxonomy" id="1128425"/>
    <lineage>
        <taxon>Eukaryota</taxon>
        <taxon>Fungi</taxon>
        <taxon>Dikarya</taxon>
        <taxon>Basidiomycota</taxon>
        <taxon>Agaricomycotina</taxon>
        <taxon>Agaricomycetes</taxon>
        <taxon>Agaricomycetidae</taxon>
        <taxon>Agaricales</taxon>
        <taxon>Fistulinaceae</taxon>
        <taxon>Fistulina</taxon>
    </lineage>
</organism>
<evidence type="ECO:0000313" key="3">
    <source>
        <dbReference type="EMBL" id="KIY46520.1"/>
    </source>
</evidence>
<dbReference type="InterPro" id="IPR045340">
    <property type="entry name" value="DUF6533"/>
</dbReference>
<dbReference type="Pfam" id="PF20151">
    <property type="entry name" value="DUF6533"/>
    <property type="match status" value="1"/>
</dbReference>
<proteinExistence type="predicted"/>
<dbReference type="EMBL" id="KN882028">
    <property type="protein sequence ID" value="KIY46520.1"/>
    <property type="molecule type" value="Genomic_DNA"/>
</dbReference>
<feature type="transmembrane region" description="Helical" evidence="1">
    <location>
        <begin position="60"/>
        <end position="77"/>
    </location>
</feature>
<dbReference type="OrthoDB" id="2626017at2759"/>
<gene>
    <name evidence="3" type="ORF">FISHEDRAFT_47191</name>
</gene>
<feature type="transmembrane region" description="Helical" evidence="1">
    <location>
        <begin position="205"/>
        <end position="226"/>
    </location>
</feature>
<feature type="domain" description="DUF6533" evidence="2">
    <location>
        <begin position="22"/>
        <end position="67"/>
    </location>
</feature>
<accession>A0A0D7A713</accession>
<evidence type="ECO:0000313" key="4">
    <source>
        <dbReference type="Proteomes" id="UP000054144"/>
    </source>
</evidence>
<name>A0A0D7A713_9AGAR</name>
<dbReference type="Proteomes" id="UP000054144">
    <property type="component" value="Unassembled WGS sequence"/>
</dbReference>
<protein>
    <recommendedName>
        <fullName evidence="2">DUF6533 domain-containing protein</fullName>
    </recommendedName>
</protein>
<evidence type="ECO:0000256" key="1">
    <source>
        <dbReference type="SAM" id="Phobius"/>
    </source>
</evidence>
<keyword evidence="1" id="KW-0472">Membrane</keyword>
<feature type="transmembrane region" description="Helical" evidence="1">
    <location>
        <begin position="165"/>
        <end position="184"/>
    </location>
</feature>
<evidence type="ECO:0000259" key="2">
    <source>
        <dbReference type="Pfam" id="PF20151"/>
    </source>
</evidence>
<keyword evidence="4" id="KW-1185">Reference proteome</keyword>
<keyword evidence="1" id="KW-1133">Transmembrane helix</keyword>
<feature type="transmembrane region" description="Helical" evidence="1">
    <location>
        <begin position="122"/>
        <end position="145"/>
    </location>
</feature>